<evidence type="ECO:0000259" key="7">
    <source>
        <dbReference type="PROSITE" id="PS51099"/>
    </source>
</evidence>
<dbReference type="InterPro" id="IPR036388">
    <property type="entry name" value="WH-like_DNA-bd_sf"/>
</dbReference>
<keyword evidence="2" id="KW-0677">Repeat</keyword>
<evidence type="ECO:0000256" key="2">
    <source>
        <dbReference type="ARBA" id="ARBA00022737"/>
    </source>
</evidence>
<feature type="domain" description="PTS EIIA type-2" evidence="6">
    <location>
        <begin position="527"/>
        <end position="674"/>
    </location>
</feature>
<dbReference type="SUPFAM" id="SSF55804">
    <property type="entry name" value="Phoshotransferase/anion transport protein"/>
    <property type="match status" value="1"/>
</dbReference>
<dbReference type="RefSeq" id="WP_126809935.1">
    <property type="nucleotide sequence ID" value="NZ_NGKA01000023.1"/>
</dbReference>
<reference evidence="9 10" key="1">
    <citation type="submission" date="2017-05" db="EMBL/GenBank/DDBJ databases">
        <title>Vagococcus spp. assemblies.</title>
        <authorList>
            <person name="Gulvik C.A."/>
        </authorList>
    </citation>
    <scope>NUCLEOTIDE SEQUENCE [LARGE SCALE GENOMIC DNA]</scope>
    <source>
        <strain evidence="9 10">CCUG 51432</strain>
    </source>
</reference>
<keyword evidence="1" id="KW-0808">Transferase</keyword>
<dbReference type="PANTHER" id="PTHR30185:SF18">
    <property type="entry name" value="TRANSCRIPTIONAL REGULATOR MTLR"/>
    <property type="match status" value="1"/>
</dbReference>
<dbReference type="SUPFAM" id="SSF46785">
    <property type="entry name" value="Winged helix' DNA-binding domain"/>
    <property type="match status" value="1"/>
</dbReference>
<dbReference type="InterPro" id="IPR036634">
    <property type="entry name" value="PRD_sf"/>
</dbReference>
<organism evidence="9 10">
    <name type="scientific">Vagococcus elongatus</name>
    <dbReference type="NCBI Taxonomy" id="180344"/>
    <lineage>
        <taxon>Bacteria</taxon>
        <taxon>Bacillati</taxon>
        <taxon>Bacillota</taxon>
        <taxon>Bacilli</taxon>
        <taxon>Lactobacillales</taxon>
        <taxon>Enterococcaceae</taxon>
        <taxon>Vagococcus</taxon>
    </lineage>
</organism>
<dbReference type="Gene3D" id="1.10.10.10">
    <property type="entry name" value="Winged helix-like DNA-binding domain superfamily/Winged helix DNA-binding domain"/>
    <property type="match status" value="1"/>
</dbReference>
<accession>A0A430AMY3</accession>
<dbReference type="GO" id="GO:0006355">
    <property type="term" value="P:regulation of DNA-templated transcription"/>
    <property type="evidence" value="ECO:0007669"/>
    <property type="project" value="InterPro"/>
</dbReference>
<evidence type="ECO:0000256" key="3">
    <source>
        <dbReference type="ARBA" id="ARBA00023015"/>
    </source>
</evidence>
<dbReference type="Gene3D" id="3.40.930.10">
    <property type="entry name" value="Mannitol-specific EII, Chain A"/>
    <property type="match status" value="1"/>
</dbReference>
<dbReference type="InterPro" id="IPR016152">
    <property type="entry name" value="PTrfase/Anion_transptr"/>
</dbReference>
<evidence type="ECO:0000256" key="5">
    <source>
        <dbReference type="ARBA" id="ARBA00023163"/>
    </source>
</evidence>
<dbReference type="InterPro" id="IPR011608">
    <property type="entry name" value="PRD"/>
</dbReference>
<feature type="domain" description="PRD" evidence="8">
    <location>
        <begin position="307"/>
        <end position="413"/>
    </location>
</feature>
<dbReference type="InterPro" id="IPR036095">
    <property type="entry name" value="PTS_EIIB-like_sf"/>
</dbReference>
<dbReference type="Gene3D" id="1.10.1790.10">
    <property type="entry name" value="PRD domain"/>
    <property type="match status" value="1"/>
</dbReference>
<dbReference type="Proteomes" id="UP000287605">
    <property type="component" value="Unassembled WGS sequence"/>
</dbReference>
<keyword evidence="3" id="KW-0805">Transcription regulation</keyword>
<dbReference type="AlphaFoldDB" id="A0A430AMY3"/>
<dbReference type="GO" id="GO:0009401">
    <property type="term" value="P:phosphoenolpyruvate-dependent sugar phosphotransferase system"/>
    <property type="evidence" value="ECO:0007669"/>
    <property type="project" value="InterPro"/>
</dbReference>
<feature type="domain" description="PTS EIIB type-2" evidence="7">
    <location>
        <begin position="416"/>
        <end position="505"/>
    </location>
</feature>
<dbReference type="InterPro" id="IPR013011">
    <property type="entry name" value="PTS_EIIB_2"/>
</dbReference>
<dbReference type="InterPro" id="IPR002178">
    <property type="entry name" value="PTS_EIIA_type-2_dom"/>
</dbReference>
<dbReference type="PROSITE" id="PS51099">
    <property type="entry name" value="PTS_EIIB_TYPE_2"/>
    <property type="match status" value="1"/>
</dbReference>
<evidence type="ECO:0000259" key="8">
    <source>
        <dbReference type="PROSITE" id="PS51372"/>
    </source>
</evidence>
<dbReference type="GO" id="GO:0008982">
    <property type="term" value="F:protein-N(PI)-phosphohistidine-sugar phosphotransferase activity"/>
    <property type="evidence" value="ECO:0007669"/>
    <property type="project" value="InterPro"/>
</dbReference>
<proteinExistence type="predicted"/>
<comment type="caution">
    <text evidence="9">The sequence shown here is derived from an EMBL/GenBank/DDBJ whole genome shotgun (WGS) entry which is preliminary data.</text>
</comment>
<evidence type="ECO:0000313" key="9">
    <source>
        <dbReference type="EMBL" id="RSU09274.1"/>
    </source>
</evidence>
<dbReference type="InterPro" id="IPR050661">
    <property type="entry name" value="BglG_antiterminators"/>
</dbReference>
<dbReference type="Pfam" id="PF05043">
    <property type="entry name" value="Mga"/>
    <property type="match status" value="1"/>
</dbReference>
<evidence type="ECO:0000259" key="6">
    <source>
        <dbReference type="PROSITE" id="PS51094"/>
    </source>
</evidence>
<keyword evidence="4" id="KW-0010">Activator</keyword>
<keyword evidence="10" id="KW-1185">Reference proteome</keyword>
<dbReference type="OrthoDB" id="9776005at2"/>
<dbReference type="CDD" id="cd05568">
    <property type="entry name" value="PTS_IIB_bgl_like"/>
    <property type="match status" value="1"/>
</dbReference>
<dbReference type="Pfam" id="PF00359">
    <property type="entry name" value="PTS_EIIA_2"/>
    <property type="match status" value="1"/>
</dbReference>
<dbReference type="SUPFAM" id="SSF52794">
    <property type="entry name" value="PTS system IIB component-like"/>
    <property type="match status" value="1"/>
</dbReference>
<protein>
    <submittedName>
        <fullName evidence="9">Uncharacterized protein</fullName>
    </submittedName>
</protein>
<sequence length="683" mass="78707">MYFSSREKKIINYMIDYHAGISVRELQQLLNVSKRTIYREIVSLEKTIQPLDIKIIKPRGRGYRLVGKEQDFKELKKSILEESPSFLDNIQRQSALTARLLVGKKGLSIDDIAELFEVSQTTVANDLDTIKNILLEYQLCLEKNSENYLRVIGEEDKRRQILTSLIYKEVTEFHFFDYLHQLEADRQEDHLDHYLLNVIDSSSLILAKNIILMYSGKVFSNVTDSQLQQVITILAVSIDRMVQGQIIDTPADEMFDVTLEVQGISRRILDFVQVEKNVTISKSEYHFLANQLSGINYKLPQNIFLKNFNVELSYHVREFVRLVSLESRIDFRQDTTLFYDLLAHLSAALQRNSTFIFLDNNLFLKTIIDEYHELYVAVKNSLKKVFSKIKFSQDELAYIVIHFATSLEKHSDPPALSVLVLCSNGIGTGKILKNRLLKNIPVIDKIKVAKLSEMKHLNFKEFDIILSTIFLPDFNLPYKIISPLLLDGEIQELKEMLQEKAVPHTAKIEKSADADFTVIYERMRIANNILENFRLANVEAEESLEQTLYNIVNELEDLVVRDVQNVTEAVIQRYKIAPLGVPGTNFALFHSANPWVKEPFFSIFHLDTSFIITGMDQQAIQLNRLLLMLAPDPMTLNEQTILGKISSSVIENDLSTETYRNGNQNDIYQLLSTLFINELKELD</sequence>
<dbReference type="Pfam" id="PF08279">
    <property type="entry name" value="HTH_11"/>
    <property type="match status" value="1"/>
</dbReference>
<dbReference type="Gene3D" id="3.40.50.2300">
    <property type="match status" value="1"/>
</dbReference>
<dbReference type="InterPro" id="IPR036390">
    <property type="entry name" value="WH_DNA-bd_sf"/>
</dbReference>
<evidence type="ECO:0000256" key="1">
    <source>
        <dbReference type="ARBA" id="ARBA00022679"/>
    </source>
</evidence>
<dbReference type="PROSITE" id="PS51372">
    <property type="entry name" value="PRD_2"/>
    <property type="match status" value="1"/>
</dbReference>
<dbReference type="SUPFAM" id="SSF63520">
    <property type="entry name" value="PTS-regulatory domain, PRD"/>
    <property type="match status" value="1"/>
</dbReference>
<evidence type="ECO:0000313" key="10">
    <source>
        <dbReference type="Proteomes" id="UP000287605"/>
    </source>
</evidence>
<keyword evidence="5" id="KW-0804">Transcription</keyword>
<evidence type="ECO:0000256" key="4">
    <source>
        <dbReference type="ARBA" id="ARBA00023159"/>
    </source>
</evidence>
<dbReference type="PROSITE" id="PS51094">
    <property type="entry name" value="PTS_EIIA_TYPE_2"/>
    <property type="match status" value="1"/>
</dbReference>
<name>A0A430AMY3_9ENTE</name>
<gene>
    <name evidence="9" type="ORF">CBF29_11850</name>
</gene>
<dbReference type="InterPro" id="IPR013196">
    <property type="entry name" value="HTH_11"/>
</dbReference>
<dbReference type="InterPro" id="IPR007737">
    <property type="entry name" value="Mga_HTH"/>
</dbReference>
<dbReference type="EMBL" id="NGKA01000023">
    <property type="protein sequence ID" value="RSU09274.1"/>
    <property type="molecule type" value="Genomic_DNA"/>
</dbReference>
<dbReference type="Pfam" id="PF00874">
    <property type="entry name" value="PRD"/>
    <property type="match status" value="1"/>
</dbReference>
<dbReference type="PANTHER" id="PTHR30185">
    <property type="entry name" value="CRYPTIC BETA-GLUCOSIDE BGL OPERON ANTITERMINATOR"/>
    <property type="match status" value="1"/>
</dbReference>